<evidence type="ECO:0000313" key="1">
    <source>
        <dbReference type="EMBL" id="NJQ06952.1"/>
    </source>
</evidence>
<accession>A0A7X6D2G5</accession>
<comment type="caution">
    <text evidence="1">The sequence shown here is derived from an EMBL/GenBank/DDBJ whole genome shotgun (WGS) entry which is preliminary data.</text>
</comment>
<dbReference type="RefSeq" id="WP_167971550.1">
    <property type="nucleotide sequence ID" value="NZ_BHZG01000252.1"/>
</dbReference>
<reference evidence="1 2" key="1">
    <citation type="submission" date="2020-03" db="EMBL/GenBank/DDBJ databases">
        <title>Draft genome of Streptomyces sp. ventii, isolated from the Axial Seamount in the Pacific Ocean, and resequencing of the two type strains Streptomyces lonarensis strain NCL 716 and Streptomyces bohaiensis strain 11A07.</title>
        <authorList>
            <person name="Loughran R.M."/>
            <person name="Pfannmuller K.M."/>
            <person name="Wasson B.J."/>
            <person name="Deadmond M.C."/>
            <person name="Paddock B.E."/>
            <person name="Koyack M.J."/>
            <person name="Gallegos D.A."/>
            <person name="Mitchell E.A."/>
            <person name="Ushijima B."/>
            <person name="Saw J.H."/>
            <person name="Mcphail K.L."/>
            <person name="Videau P."/>
        </authorList>
    </citation>
    <scope>NUCLEOTIDE SEQUENCE [LARGE SCALE GENOMIC DNA]</scope>
    <source>
        <strain evidence="1 2">NCL716</strain>
    </source>
</reference>
<proteinExistence type="predicted"/>
<protein>
    <submittedName>
        <fullName evidence="1">Uncharacterized protein</fullName>
    </submittedName>
</protein>
<dbReference type="EMBL" id="JAAVJD010000119">
    <property type="protein sequence ID" value="NJQ06952.1"/>
    <property type="molecule type" value="Genomic_DNA"/>
</dbReference>
<sequence length="164" mass="18216">MREESAAAEGVPSAGLLPYGATGFLRRGAGPLPEVPAAEFRAALHHAARVARGRITAMNERSYPLTYHHALISDRQGDHTVLGHCHLRWIAFVDDVAEIHREEFVTPPDWAVAFTHAGFAVLGRETLRLGLDQAGWDALTPFERREARFHETRTLGGAVFNRWD</sequence>
<dbReference type="Proteomes" id="UP000578686">
    <property type="component" value="Unassembled WGS sequence"/>
</dbReference>
<dbReference type="AlphaFoldDB" id="A0A7X6D2G5"/>
<evidence type="ECO:0000313" key="2">
    <source>
        <dbReference type="Proteomes" id="UP000578686"/>
    </source>
</evidence>
<keyword evidence="2" id="KW-1185">Reference proteome</keyword>
<organism evidence="1 2">
    <name type="scientific">Streptomyces lonarensis</name>
    <dbReference type="NCBI Taxonomy" id="700599"/>
    <lineage>
        <taxon>Bacteria</taxon>
        <taxon>Bacillati</taxon>
        <taxon>Actinomycetota</taxon>
        <taxon>Actinomycetes</taxon>
        <taxon>Kitasatosporales</taxon>
        <taxon>Streptomycetaceae</taxon>
        <taxon>Streptomyces</taxon>
    </lineage>
</organism>
<gene>
    <name evidence="1" type="ORF">HCN56_15505</name>
</gene>
<name>A0A7X6D2G5_9ACTN</name>